<dbReference type="Proteomes" id="UP001162640">
    <property type="component" value="Unassembled WGS sequence"/>
</dbReference>
<feature type="region of interest" description="Disordered" evidence="2">
    <location>
        <begin position="973"/>
        <end position="992"/>
    </location>
</feature>
<feature type="compositionally biased region" description="Basic and acidic residues" evidence="2">
    <location>
        <begin position="760"/>
        <end position="775"/>
    </location>
</feature>
<feature type="coiled-coil region" evidence="1">
    <location>
        <begin position="441"/>
        <end position="712"/>
    </location>
</feature>
<name>A0A9W6Z6E0_9STRA</name>
<feature type="compositionally biased region" description="Basic and acidic residues" evidence="2">
    <location>
        <begin position="1085"/>
        <end position="1094"/>
    </location>
</feature>
<feature type="compositionally biased region" description="Polar residues" evidence="2">
    <location>
        <begin position="1193"/>
        <end position="1204"/>
    </location>
</feature>
<evidence type="ECO:0000256" key="1">
    <source>
        <dbReference type="SAM" id="Coils"/>
    </source>
</evidence>
<dbReference type="PANTHER" id="PTHR23159">
    <property type="entry name" value="CENTROSOMAL PROTEIN 2"/>
    <property type="match status" value="1"/>
</dbReference>
<dbReference type="InterPro" id="IPR006194">
    <property type="entry name" value="Gly-tRNA-synth_heterodimer"/>
</dbReference>
<dbReference type="GO" id="GO:0006426">
    <property type="term" value="P:glycyl-tRNA aminoacylation"/>
    <property type="evidence" value="ECO:0007669"/>
    <property type="project" value="InterPro"/>
</dbReference>
<comment type="caution">
    <text evidence="3">The sequence shown here is derived from an EMBL/GenBank/DDBJ whole genome shotgun (WGS) entry which is preliminary data.</text>
</comment>
<feature type="coiled-coil region" evidence="1">
    <location>
        <begin position="54"/>
        <end position="84"/>
    </location>
</feature>
<accession>A0A9W6Z6E0</accession>
<keyword evidence="1" id="KW-0175">Coiled coil</keyword>
<feature type="region of interest" description="Disordered" evidence="2">
    <location>
        <begin position="1070"/>
        <end position="1263"/>
    </location>
</feature>
<dbReference type="GO" id="GO:0004820">
    <property type="term" value="F:glycine-tRNA ligase activity"/>
    <property type="evidence" value="ECO:0007669"/>
    <property type="project" value="InterPro"/>
</dbReference>
<feature type="coiled-coil region" evidence="1">
    <location>
        <begin position="290"/>
        <end position="394"/>
    </location>
</feature>
<dbReference type="Gene3D" id="1.10.287.1490">
    <property type="match status" value="1"/>
</dbReference>
<organism evidence="3 4">
    <name type="scientific">Triparma laevis f. inornata</name>
    <dbReference type="NCBI Taxonomy" id="1714386"/>
    <lineage>
        <taxon>Eukaryota</taxon>
        <taxon>Sar</taxon>
        <taxon>Stramenopiles</taxon>
        <taxon>Ochrophyta</taxon>
        <taxon>Bolidophyceae</taxon>
        <taxon>Parmales</taxon>
        <taxon>Triparmaceae</taxon>
        <taxon>Triparma</taxon>
    </lineage>
</organism>
<proteinExistence type="predicted"/>
<evidence type="ECO:0000313" key="4">
    <source>
        <dbReference type="Proteomes" id="UP001162640"/>
    </source>
</evidence>
<dbReference type="GO" id="GO:0005524">
    <property type="term" value="F:ATP binding"/>
    <property type="evidence" value="ECO:0007669"/>
    <property type="project" value="InterPro"/>
</dbReference>
<feature type="region of interest" description="Disordered" evidence="2">
    <location>
        <begin position="756"/>
        <end position="775"/>
    </location>
</feature>
<dbReference type="PROSITE" id="PS50861">
    <property type="entry name" value="AA_TRNA_LIGASE_II_GLYAB"/>
    <property type="match status" value="1"/>
</dbReference>
<evidence type="ECO:0000313" key="3">
    <source>
        <dbReference type="EMBL" id="GMH48119.1"/>
    </source>
</evidence>
<reference evidence="4" key="1">
    <citation type="journal article" date="2023" name="Commun. Biol.">
        <title>Genome analysis of Parmales, the sister group of diatoms, reveals the evolutionary specialization of diatoms from phago-mixotrophs to photoautotrophs.</title>
        <authorList>
            <person name="Ban H."/>
            <person name="Sato S."/>
            <person name="Yoshikawa S."/>
            <person name="Yamada K."/>
            <person name="Nakamura Y."/>
            <person name="Ichinomiya M."/>
            <person name="Sato N."/>
            <person name="Blanc-Mathieu R."/>
            <person name="Endo H."/>
            <person name="Kuwata A."/>
            <person name="Ogata H."/>
        </authorList>
    </citation>
    <scope>NUCLEOTIDE SEQUENCE [LARGE SCALE GENOMIC DNA]</scope>
</reference>
<feature type="compositionally biased region" description="Polar residues" evidence="2">
    <location>
        <begin position="1095"/>
        <end position="1114"/>
    </location>
</feature>
<evidence type="ECO:0000256" key="2">
    <source>
        <dbReference type="SAM" id="MobiDB-lite"/>
    </source>
</evidence>
<dbReference type="GO" id="GO:0005737">
    <property type="term" value="C:cytoplasm"/>
    <property type="evidence" value="ECO:0007669"/>
    <property type="project" value="InterPro"/>
</dbReference>
<feature type="region of interest" description="Disordered" evidence="2">
    <location>
        <begin position="1281"/>
        <end position="1317"/>
    </location>
</feature>
<sequence>MNDSDGNEISFRDMLIPGNASASSLVEQMDRKENLFSQIGDYISKVQAETGNNAQHVKKKLLELEEVREELGRKEKKFKEMGRRMNQTEADLAQTRSYNESLVADIEKLNAVVVAEKGLTQRQTVELSRWQETVNALRHDNQRLEGYGEKADLLQQANVELNEELSRVRNSVDSERLDLRKSVNSLNSQLEVAIKKESETSKHFWNLTEDAKNLREGLERVQNEKNSNEAKLNEVMHNHMSLKEMSEAREKILMADLEQVKGSIDQALLQASNQKEIQMRNEFKDMLERMGGLQEQVEMHVDEIEEVEKERDGFRKKLGEQKGETEKVMNLLREERKKSDSAALEIATLQQNMNSLTSQNKKATGAIDQGQDEIAKNQDEIGKLKADLQIAKNQREEDAQLVAVAMSERDGILNRYKSDTEQHRLTVESLRKSEQNAAGNVQQMAAELENMKAMNEELQKQVMSGSHHMNEELQQYKTVCDKLQKELEVRLEQLAQETERADENAREASAIRNEVKAKAEELQEREKSWSRSYTKEKERLQSEFATVKMRCNHLEQEKSDLLKEGEVLNKETKESRKEKEDALDKVRELEKEKGELDRLVAKTKGEKIELLEELKAVNRREEETQNNVARREQDLLQELEDVKHELKNTKKVATGQVMEFQGQTEALMKQMMKIQGELAGTAANLAEKTRNLEDQEIQNAELKGRIEEIQAGYMNELAEKRREIERFKGSALMAAQEARKKGEELDASKIELARVGGDSRSLRDGKRDAESRAREAERQLRHLEEDLAKAQDDVNRFRGKAVELEDELGKIQLNLREVQILNVDLKEKGGKEAGTLKSELEKLNDIVRSQEEALEGSRRLVAEGQTKFGQLQATSNATINGLMAELKATEEALVRERERMSHDTEVLRTQVVETERDMDSNISKYKTTITALREESDRYRRAAYTLEAETNKLKVQLEGKKREVDRLAAEMEVAKDGNRDSERRLAMQKDSVRAAERELERIRDTMRDYESNKSANDEQLGAANVALKSTVMSKDKTIRKLERRLQWESEENATKVSLLNKEKDGLLQELGLQTGDGGSPPARSGGRDSKKNSPERGNNINSTSPKHITQATTSHAKKKEQMERRGSMKQKKEKASVPNWSGLQDDLAEEANWPPGGQGGGASGGNGSAPFTDSGGRLNEPSDESIDSEASRWETTNPTSSTGNYHKEEEGSAGSVINRAADFLAKRKQKEATRVANQAHENDQRHANTGSFTGTIGEDDEYQTDNSQSMNMLMSQTTPSMAQYDDGYTETKEGRGRDTLLRAQKLASPNKTKFPPL</sequence>
<feature type="coiled-coil region" evidence="1">
    <location>
        <begin position="144"/>
        <end position="171"/>
    </location>
</feature>
<feature type="coiled-coil region" evidence="1">
    <location>
        <begin position="204"/>
        <end position="238"/>
    </location>
</feature>
<feature type="compositionally biased region" description="Basic and acidic residues" evidence="2">
    <location>
        <begin position="1289"/>
        <end position="1300"/>
    </location>
</feature>
<dbReference type="PANTHER" id="PTHR23159:SF31">
    <property type="entry name" value="CENTROSOME-ASSOCIATED PROTEIN CEP250 ISOFORM X1"/>
    <property type="match status" value="1"/>
</dbReference>
<feature type="compositionally biased region" description="Gly residues" evidence="2">
    <location>
        <begin position="1156"/>
        <end position="1167"/>
    </location>
</feature>
<dbReference type="EMBL" id="BLQM01000003">
    <property type="protein sequence ID" value="GMH48119.1"/>
    <property type="molecule type" value="Genomic_DNA"/>
</dbReference>
<gene>
    <name evidence="3" type="ORF">TL16_g00221</name>
</gene>
<protein>
    <submittedName>
        <fullName evidence="3">Uncharacterized protein</fullName>
    </submittedName>
</protein>